<keyword evidence="1" id="KW-1133">Transmembrane helix</keyword>
<keyword evidence="1" id="KW-0472">Membrane</keyword>
<evidence type="ECO:0000313" key="2">
    <source>
        <dbReference type="EMBL" id="AVI52212.1"/>
    </source>
</evidence>
<proteinExistence type="predicted"/>
<name>A0A2S0HZX7_9FLAO</name>
<dbReference type="AlphaFoldDB" id="A0A2S0HZX7"/>
<feature type="transmembrane region" description="Helical" evidence="1">
    <location>
        <begin position="20"/>
        <end position="40"/>
    </location>
</feature>
<evidence type="ECO:0000256" key="1">
    <source>
        <dbReference type="SAM" id="Phobius"/>
    </source>
</evidence>
<dbReference type="KEGG" id="aue:C5O00_14020"/>
<accession>A0A2S0HZX7</accession>
<dbReference type="Proteomes" id="UP000238442">
    <property type="component" value="Chromosome"/>
</dbReference>
<keyword evidence="1" id="KW-0812">Transmembrane</keyword>
<dbReference type="OrthoDB" id="1451859at2"/>
<dbReference type="EMBL" id="CP027062">
    <property type="protein sequence ID" value="AVI52212.1"/>
    <property type="molecule type" value="Genomic_DNA"/>
</dbReference>
<evidence type="ECO:0000313" key="3">
    <source>
        <dbReference type="Proteomes" id="UP000238442"/>
    </source>
</evidence>
<gene>
    <name evidence="2" type="ORF">C5O00_14020</name>
</gene>
<reference evidence="2 3" key="1">
    <citation type="submission" date="2018-02" db="EMBL/GenBank/DDBJ databases">
        <title>Genomic analysis of the strain RR4-38 isolated from a seawater recirculating aquaculture system.</title>
        <authorList>
            <person name="Kim Y.-S."/>
            <person name="Jang Y.H."/>
            <person name="Kim K.-H."/>
        </authorList>
    </citation>
    <scope>NUCLEOTIDE SEQUENCE [LARGE SCALE GENOMIC DNA]</scope>
    <source>
        <strain evidence="2 3">RR4-38</strain>
    </source>
</reference>
<dbReference type="RefSeq" id="WP_105217451.1">
    <property type="nucleotide sequence ID" value="NZ_CP027062.1"/>
</dbReference>
<organism evidence="2 3">
    <name type="scientific">Pukyongia salina</name>
    <dbReference type="NCBI Taxonomy" id="2094025"/>
    <lineage>
        <taxon>Bacteria</taxon>
        <taxon>Pseudomonadati</taxon>
        <taxon>Bacteroidota</taxon>
        <taxon>Flavobacteriia</taxon>
        <taxon>Flavobacteriales</taxon>
        <taxon>Flavobacteriaceae</taxon>
        <taxon>Pukyongia</taxon>
    </lineage>
</organism>
<sequence length="324" mass="37816">MSDFQKKIKDIESEDRRSKIYYVIALGLTLLIFALILWAYSRETVVVADTRKEVEQKDMVVNKLDSIKKNDSIKKREINEETMQIRNLLDTLKSSTNDKEVLKIIKDLENKMIAIDGFSSDSTIVRYYQRRADGDAIVKAIRELNPKGYKLNIKEPTTNLGARSNTLYYGNKVKPERKKEVLEKLRSKGVKIEKVLPFYMGYKWKDEALEIGYDYQDPRKLKENSQYTIRVNSWRPLDEEAKNLMKNFLNYHGYKAVAVKSPSRRPRAFSNTPTLHYFDKDLKKVAEEIQLAIKNGMNIELDLQYTPVTDRKGGDFSIHYEGKF</sequence>
<protein>
    <submittedName>
        <fullName evidence="2">Uncharacterized protein</fullName>
    </submittedName>
</protein>
<keyword evidence="3" id="KW-1185">Reference proteome</keyword>